<evidence type="ECO:0000256" key="4">
    <source>
        <dbReference type="ARBA" id="ARBA00022475"/>
    </source>
</evidence>
<feature type="transmembrane region" description="Helical" evidence="8">
    <location>
        <begin position="103"/>
        <end position="121"/>
    </location>
</feature>
<dbReference type="Gene3D" id="1.20.1530.20">
    <property type="match status" value="1"/>
</dbReference>
<dbReference type="Pfam" id="PF03547">
    <property type="entry name" value="Mem_trans"/>
    <property type="match status" value="1"/>
</dbReference>
<evidence type="ECO:0000313" key="9">
    <source>
        <dbReference type="EMBL" id="ELR66531.1"/>
    </source>
</evidence>
<dbReference type="GO" id="GO:0005886">
    <property type="term" value="C:plasma membrane"/>
    <property type="evidence" value="ECO:0007669"/>
    <property type="project" value="UniProtKB-SubCell"/>
</dbReference>
<comment type="similarity">
    <text evidence="2">Belongs to the auxin efflux carrier (TC 2.A.69) family.</text>
</comment>
<feature type="transmembrane region" description="Helical" evidence="8">
    <location>
        <begin position="292"/>
        <end position="318"/>
    </location>
</feature>
<reference evidence="9 10" key="1">
    <citation type="submission" date="2012-12" db="EMBL/GenBank/DDBJ databases">
        <title>Genome Assembly of Photobacterium sp. AK15.</title>
        <authorList>
            <person name="Khatri I."/>
            <person name="Vaidya B."/>
            <person name="Srinivas T.N.R."/>
            <person name="Subramanian S."/>
            <person name="Pinnaka A."/>
        </authorList>
    </citation>
    <scope>NUCLEOTIDE SEQUENCE [LARGE SCALE GENOMIC DNA]</scope>
    <source>
        <strain evidence="9 10">AK15</strain>
    </source>
</reference>
<dbReference type="InterPro" id="IPR038770">
    <property type="entry name" value="Na+/solute_symporter_sf"/>
</dbReference>
<dbReference type="PANTHER" id="PTHR36838:SF4">
    <property type="entry name" value="AUXIN EFFLUX CARRIER FAMILY PROTEIN"/>
    <property type="match status" value="1"/>
</dbReference>
<proteinExistence type="inferred from homology"/>
<dbReference type="OrthoDB" id="9786439at2"/>
<dbReference type="RefSeq" id="WP_007463245.1">
    <property type="nucleotide sequence ID" value="NZ_AMZO01000006.1"/>
</dbReference>
<organism evidence="9 10">
    <name type="scientific">Photobacterium marinum</name>
    <dbReference type="NCBI Taxonomy" id="1056511"/>
    <lineage>
        <taxon>Bacteria</taxon>
        <taxon>Pseudomonadati</taxon>
        <taxon>Pseudomonadota</taxon>
        <taxon>Gammaproteobacteria</taxon>
        <taxon>Vibrionales</taxon>
        <taxon>Vibrionaceae</taxon>
        <taxon>Photobacterium</taxon>
    </lineage>
</organism>
<feature type="transmembrane region" description="Helical" evidence="8">
    <location>
        <begin position="41"/>
        <end position="60"/>
    </location>
</feature>
<feature type="transmembrane region" description="Helical" evidence="8">
    <location>
        <begin position="203"/>
        <end position="222"/>
    </location>
</feature>
<evidence type="ECO:0000256" key="5">
    <source>
        <dbReference type="ARBA" id="ARBA00022692"/>
    </source>
</evidence>
<dbReference type="AlphaFoldDB" id="L8JCH0"/>
<comment type="caution">
    <text evidence="9">The sequence shown here is derived from an EMBL/GenBank/DDBJ whole genome shotgun (WGS) entry which is preliminary data.</text>
</comment>
<feature type="transmembrane region" description="Helical" evidence="8">
    <location>
        <begin position="174"/>
        <end position="191"/>
    </location>
</feature>
<evidence type="ECO:0000256" key="6">
    <source>
        <dbReference type="ARBA" id="ARBA00022989"/>
    </source>
</evidence>
<evidence type="ECO:0000256" key="2">
    <source>
        <dbReference type="ARBA" id="ARBA00010145"/>
    </source>
</evidence>
<feature type="transmembrane region" description="Helical" evidence="8">
    <location>
        <begin position="133"/>
        <end position="153"/>
    </location>
</feature>
<dbReference type="EMBL" id="AMZO01000006">
    <property type="protein sequence ID" value="ELR66531.1"/>
    <property type="molecule type" value="Genomic_DNA"/>
</dbReference>
<evidence type="ECO:0000256" key="1">
    <source>
        <dbReference type="ARBA" id="ARBA00004651"/>
    </source>
</evidence>
<keyword evidence="3" id="KW-0813">Transport</keyword>
<accession>L8JCH0</accession>
<feature type="transmembrane region" description="Helical" evidence="8">
    <location>
        <begin position="261"/>
        <end position="280"/>
    </location>
</feature>
<keyword evidence="10" id="KW-1185">Reference proteome</keyword>
<comment type="subcellular location">
    <subcellularLocation>
        <location evidence="1">Cell membrane</location>
        <topology evidence="1">Multi-pass membrane protein</topology>
    </subcellularLocation>
</comment>
<dbReference type="PANTHER" id="PTHR36838">
    <property type="entry name" value="AUXIN EFFLUX CARRIER FAMILY PROTEIN"/>
    <property type="match status" value="1"/>
</dbReference>
<keyword evidence="7 8" id="KW-0472">Membrane</keyword>
<keyword evidence="5 8" id="KW-0812">Transmembrane</keyword>
<gene>
    <name evidence="9" type="ORF">C942_04229</name>
</gene>
<dbReference type="GO" id="GO:0055085">
    <property type="term" value="P:transmembrane transport"/>
    <property type="evidence" value="ECO:0007669"/>
    <property type="project" value="InterPro"/>
</dbReference>
<feature type="transmembrane region" description="Helical" evidence="8">
    <location>
        <begin position="12"/>
        <end position="29"/>
    </location>
</feature>
<name>L8JCH0_9GAMM</name>
<dbReference type="Proteomes" id="UP000011134">
    <property type="component" value="Unassembled WGS sequence"/>
</dbReference>
<evidence type="ECO:0000256" key="7">
    <source>
        <dbReference type="ARBA" id="ARBA00023136"/>
    </source>
</evidence>
<evidence type="ECO:0000313" key="10">
    <source>
        <dbReference type="Proteomes" id="UP000011134"/>
    </source>
</evidence>
<keyword evidence="6 8" id="KW-1133">Transmembrane helix</keyword>
<sequence length="319" mass="34046">MHEFINQLHYSFSITGPIFIMLGLGVVLRRKGILEDKFIETGSKLVFTVTLPALLFLSIVKSDLQEVGNPNLLLFAVIANFMTYLLFEGMAQKLIKNKSEIGVVVQGAFRANTGIIGLAYVSNAFGNNGLAAGSIYVAVLTILYNILAVITLTRSSNGRKAIGTGYLLRSIAKNPLIISTCIAIPFSLLEVKIPEVLLQSGSYFADMTLPLALLCTGASLDLKQLKQDSSSANYSTCGRLIIAPALITSAGYWLGFRDLELGIIFLMSAAPTAAASYVMARSMGGNARLAANVIAMTTLGSLFTCSFGLTLLTATGLIH</sequence>
<feature type="transmembrane region" description="Helical" evidence="8">
    <location>
        <begin position="72"/>
        <end position="91"/>
    </location>
</feature>
<evidence type="ECO:0000256" key="8">
    <source>
        <dbReference type="SAM" id="Phobius"/>
    </source>
</evidence>
<dbReference type="PATRIC" id="fig|1056511.3.peg.1059"/>
<protein>
    <submittedName>
        <fullName evidence="9">Transporter</fullName>
    </submittedName>
</protein>
<keyword evidence="4" id="KW-1003">Cell membrane</keyword>
<dbReference type="InterPro" id="IPR004776">
    <property type="entry name" value="Mem_transp_PIN-like"/>
</dbReference>
<feature type="transmembrane region" description="Helical" evidence="8">
    <location>
        <begin position="234"/>
        <end position="255"/>
    </location>
</feature>
<evidence type="ECO:0000256" key="3">
    <source>
        <dbReference type="ARBA" id="ARBA00022448"/>
    </source>
</evidence>